<dbReference type="PANTHER" id="PTHR43798">
    <property type="entry name" value="MONOACYLGLYCEROL LIPASE"/>
    <property type="match status" value="1"/>
</dbReference>
<dbReference type="HOGENOM" id="CLU_020336_50_1_14"/>
<dbReference type="Proteomes" id="UP000032434">
    <property type="component" value="Chromosome 1"/>
</dbReference>
<dbReference type="RefSeq" id="WP_045749239.1">
    <property type="nucleotide sequence ID" value="NZ_FUZK01000001.1"/>
</dbReference>
<dbReference type="InterPro" id="IPR029058">
    <property type="entry name" value="AB_hydrolase_fold"/>
</dbReference>
<evidence type="ECO:0000259" key="2">
    <source>
        <dbReference type="Pfam" id="PF00561"/>
    </source>
</evidence>
<reference evidence="4" key="1">
    <citation type="submission" date="2014-05" db="EMBL/GenBank/DDBJ databases">
        <authorList>
            <person name="Kube M."/>
        </authorList>
    </citation>
    <scope>NUCLEOTIDE SEQUENCE [LARGE SCALE GENOMIC DNA]</scope>
</reference>
<gene>
    <name evidence="3" type="ORF">Aocu_06510</name>
</gene>
<evidence type="ECO:0000256" key="1">
    <source>
        <dbReference type="ARBA" id="ARBA00006989"/>
    </source>
</evidence>
<evidence type="ECO:0000313" key="4">
    <source>
        <dbReference type="Proteomes" id="UP000032434"/>
    </source>
</evidence>
<proteinExistence type="inferred from homology"/>
<name>A0A061ABF5_9MOLU</name>
<dbReference type="EMBL" id="LK028559">
    <property type="protein sequence ID" value="CDR30724.1"/>
    <property type="molecule type" value="Genomic_DNA"/>
</dbReference>
<organism evidence="3 4">
    <name type="scientific">Acholeplasma oculi</name>
    <dbReference type="NCBI Taxonomy" id="35623"/>
    <lineage>
        <taxon>Bacteria</taxon>
        <taxon>Bacillati</taxon>
        <taxon>Mycoplasmatota</taxon>
        <taxon>Mollicutes</taxon>
        <taxon>Acholeplasmatales</taxon>
        <taxon>Acholeplasmataceae</taxon>
        <taxon>Acholeplasma</taxon>
    </lineage>
</organism>
<dbReference type="PRINTS" id="PR00111">
    <property type="entry name" value="ABHYDROLASE"/>
</dbReference>
<accession>A0A061ABF5</accession>
<protein>
    <submittedName>
        <fullName evidence="3">Alpha/beta hydrolase family protein</fullName>
    </submittedName>
</protein>
<dbReference type="OrthoDB" id="9776303at2"/>
<dbReference type="FunCoup" id="A0A061ABF5">
    <property type="interactions" value="119"/>
</dbReference>
<keyword evidence="3" id="KW-0378">Hydrolase</keyword>
<dbReference type="Gene3D" id="3.40.50.1820">
    <property type="entry name" value="alpha/beta hydrolase"/>
    <property type="match status" value="1"/>
</dbReference>
<dbReference type="KEGG" id="aoc:Aocu_06510"/>
<keyword evidence="4" id="KW-1185">Reference proteome</keyword>
<dbReference type="GO" id="GO:0016787">
    <property type="term" value="F:hydrolase activity"/>
    <property type="evidence" value="ECO:0007669"/>
    <property type="project" value="UniProtKB-KW"/>
</dbReference>
<dbReference type="InParanoid" id="A0A061ABF5"/>
<dbReference type="AlphaFoldDB" id="A0A061ABF5"/>
<comment type="similarity">
    <text evidence="1">Belongs to the lipase/esterase LIP3/BchO family.</text>
</comment>
<dbReference type="Pfam" id="PF00561">
    <property type="entry name" value="Abhydrolase_1"/>
    <property type="match status" value="1"/>
</dbReference>
<evidence type="ECO:0000313" key="3">
    <source>
        <dbReference type="EMBL" id="CDR30724.1"/>
    </source>
</evidence>
<dbReference type="InterPro" id="IPR050266">
    <property type="entry name" value="AB_hydrolase_sf"/>
</dbReference>
<dbReference type="STRING" id="35623.Aocu_06510"/>
<dbReference type="SUPFAM" id="SSF53474">
    <property type="entry name" value="alpha/beta-Hydrolases"/>
    <property type="match status" value="1"/>
</dbReference>
<dbReference type="InterPro" id="IPR000073">
    <property type="entry name" value="AB_hydrolase_1"/>
</dbReference>
<feature type="domain" description="AB hydrolase-1" evidence="2">
    <location>
        <begin position="20"/>
        <end position="251"/>
    </location>
</feature>
<dbReference type="PATRIC" id="fig|35623.3.peg.651"/>
<sequence>MPYITYNGKNIHYQVDGLGKPIIMLNGIMMSVKSWEPFREEFSKNHQLIRLDFIDQGQSDSSDIAYDLTYQADIIYELIKHLKLEKIVLVGISYGGEVALKFSLKYQNYIDRLIIFNSVSYTTKTLAQTGHSWNKFASEKDALSYYEATIPVIYSKAYHEIKQEWMTKRKEALIQGPFSDENFLKRMISLTNSSESYDIRPNLNEILVPTLIVGSEEDSLTPLVHQRLLHKNIKNSRLVILPGVGHASMYEVPELFSMIVLGYTNSKLTYTI</sequence>